<dbReference type="OMA" id="MNKPDDV"/>
<dbReference type="SUPFAM" id="SSF53756">
    <property type="entry name" value="UDP-Glycosyltransferase/glycogen phosphorylase"/>
    <property type="match status" value="2"/>
</dbReference>
<evidence type="ECO:0000313" key="3">
    <source>
        <dbReference type="EMBL" id="EOY13146.1"/>
    </source>
</evidence>
<accession>A0A061F7Z8</accession>
<gene>
    <name evidence="3" type="ORF">TCM_031668</name>
</gene>
<dbReference type="PANTHER" id="PTHR48049">
    <property type="entry name" value="GLYCOSYLTRANSFERASE"/>
    <property type="match status" value="1"/>
</dbReference>
<dbReference type="Proteomes" id="UP000026915">
    <property type="component" value="Chromosome 7"/>
</dbReference>
<dbReference type="EMBL" id="CM001885">
    <property type="protein sequence ID" value="EOY13146.1"/>
    <property type="molecule type" value="Genomic_DNA"/>
</dbReference>
<dbReference type="InParanoid" id="A0A061F7Z8"/>
<dbReference type="eggNOG" id="KOG1192">
    <property type="taxonomic scope" value="Eukaryota"/>
</dbReference>
<organism evidence="3 4">
    <name type="scientific">Theobroma cacao</name>
    <name type="common">Cacao</name>
    <name type="synonym">Cocoa</name>
    <dbReference type="NCBI Taxonomy" id="3641"/>
    <lineage>
        <taxon>Eukaryota</taxon>
        <taxon>Viridiplantae</taxon>
        <taxon>Streptophyta</taxon>
        <taxon>Embryophyta</taxon>
        <taxon>Tracheophyta</taxon>
        <taxon>Spermatophyta</taxon>
        <taxon>Magnoliopsida</taxon>
        <taxon>eudicotyledons</taxon>
        <taxon>Gunneridae</taxon>
        <taxon>Pentapetalae</taxon>
        <taxon>rosids</taxon>
        <taxon>malvids</taxon>
        <taxon>Malvales</taxon>
        <taxon>Malvaceae</taxon>
        <taxon>Byttnerioideae</taxon>
        <taxon>Theobroma</taxon>
    </lineage>
</organism>
<evidence type="ECO:0000256" key="1">
    <source>
        <dbReference type="ARBA" id="ARBA00009995"/>
    </source>
</evidence>
<reference evidence="3 4" key="1">
    <citation type="journal article" date="2013" name="Genome Biol.">
        <title>The genome sequence of the most widely cultivated cacao type and its use to identify candidate genes regulating pod color.</title>
        <authorList>
            <person name="Motamayor J.C."/>
            <person name="Mockaitis K."/>
            <person name="Schmutz J."/>
            <person name="Haiminen N."/>
            <person name="Iii D.L."/>
            <person name="Cornejo O."/>
            <person name="Findley S.D."/>
            <person name="Zheng P."/>
            <person name="Utro F."/>
            <person name="Royaert S."/>
            <person name="Saski C."/>
            <person name="Jenkins J."/>
            <person name="Podicheti R."/>
            <person name="Zhao M."/>
            <person name="Scheffler B.E."/>
            <person name="Stack J.C."/>
            <person name="Feltus F.A."/>
            <person name="Mustiga G.M."/>
            <person name="Amores F."/>
            <person name="Phillips W."/>
            <person name="Marelli J.P."/>
            <person name="May G.D."/>
            <person name="Shapiro H."/>
            <person name="Ma J."/>
            <person name="Bustamante C.D."/>
            <person name="Schnell R.J."/>
            <person name="Main D."/>
            <person name="Gilbert D."/>
            <person name="Parida L."/>
            <person name="Kuhn D.N."/>
        </authorList>
    </citation>
    <scope>NUCLEOTIDE SEQUENCE [LARGE SCALE GENOMIC DNA]</scope>
    <source>
        <strain evidence="4">cv. Matina 1-6</strain>
    </source>
</reference>
<name>A0A061F7Z8_THECC</name>
<dbReference type="CDD" id="cd03784">
    <property type="entry name" value="GT1_Gtf-like"/>
    <property type="match status" value="1"/>
</dbReference>
<dbReference type="FunFam" id="3.40.50.2000:FF:000037">
    <property type="entry name" value="Glycosyltransferase"/>
    <property type="match status" value="1"/>
</dbReference>
<proteinExistence type="inferred from homology"/>
<protein>
    <submittedName>
        <fullName evidence="3">UDP-Glycosyltransferase superfamily protein</fullName>
    </submittedName>
</protein>
<sequence length="581" mass="65394">MWEPLLNDCQIVLIPRLGDQILNTRLMVEELEVAVEVEKGENGEISKENLSKAIKLEMDKDNEIASLLKRTMPSSRTFFLTGIFKKNISIPSSKVCKIWSNKIQIAKEVEEYNLESDHSNTVCKAKMRNPNSSKLHLAMFPWFSFGHFIPYLHLSNKLAEKGHEVSFLLPKGAQPKLEQLNQYPNLIQFFPLVVSHVDGILPGAQTTSDVPLPLHSLFAIAFDQTRDQVEAILRAIKPDIVFHDLGYWIPALAHQIGIKSIYYPPVTAAAHALLPTKKVTREMTVEELMEVPPGYPSSKVKLRAEEVSDLTTALKIFGIGLSFRDRIITSMNDSDVIAFRAHREIEGPYCDYVAQHFGKPAMLTGTCLPETNATQLEDKWANWLSNFEPSSVVFCAFGSQITLQKEEFQELVLGLELSGQPFLVALTPPDGCTRIEEALPEGFQERIQGRGLLHGGWFPQELLLSHPSIGCFVNHCGPGTMWESLLSDCQIVFIPRLGDQILNTRLMVEELKVAVEAEKGENSKISKENLSKAIKLVMDKDNEISVLLKRNHAKLKKILSNRDLQEEYINNFIKGLQDLVK</sequence>
<dbReference type="Gene3D" id="3.40.50.2000">
    <property type="entry name" value="Glycogen Phosphorylase B"/>
    <property type="match status" value="3"/>
</dbReference>
<dbReference type="AlphaFoldDB" id="A0A061F7Z8"/>
<dbReference type="PANTHER" id="PTHR48049:SF52">
    <property type="entry name" value="ANTHOCYANIDIN 3-O-GLUCOSIDE 2''-O-GLUCOSYLTRANSFERASE-LIKE"/>
    <property type="match status" value="1"/>
</dbReference>
<dbReference type="GO" id="GO:0035251">
    <property type="term" value="F:UDP-glucosyltransferase activity"/>
    <property type="evidence" value="ECO:0000318"/>
    <property type="project" value="GO_Central"/>
</dbReference>
<dbReference type="HOGENOM" id="CLU_001724_2_3_1"/>
<dbReference type="InterPro" id="IPR050481">
    <property type="entry name" value="UDP-glycosyltransf_plant"/>
</dbReference>
<dbReference type="Gramene" id="EOY13146">
    <property type="protein sequence ID" value="EOY13146"/>
    <property type="gene ID" value="TCM_031668"/>
</dbReference>
<keyword evidence="2" id="KW-0808">Transferase</keyword>
<dbReference type="Pfam" id="PF00201">
    <property type="entry name" value="UDPGT"/>
    <property type="match status" value="1"/>
</dbReference>
<evidence type="ECO:0000256" key="2">
    <source>
        <dbReference type="ARBA" id="ARBA00022679"/>
    </source>
</evidence>
<dbReference type="InterPro" id="IPR002213">
    <property type="entry name" value="UDP_glucos_trans"/>
</dbReference>
<evidence type="ECO:0000313" key="4">
    <source>
        <dbReference type="Proteomes" id="UP000026915"/>
    </source>
</evidence>
<keyword evidence="4" id="KW-1185">Reference proteome</keyword>
<comment type="similarity">
    <text evidence="1">Belongs to the UDP-glycosyltransferase family.</text>
</comment>